<comment type="caution">
    <text evidence="1">The sequence shown here is derived from an EMBL/GenBank/DDBJ whole genome shotgun (WGS) entry which is preliminary data.</text>
</comment>
<reference evidence="1 2" key="1">
    <citation type="submission" date="2018-06" db="EMBL/GenBank/DDBJ databases">
        <title>Comparative genomics reveals the genomic features of Rhizophagus irregularis, R. cerebriforme, R. diaphanum and Gigaspora rosea, and their symbiotic lifestyle signature.</title>
        <authorList>
            <person name="Morin E."/>
            <person name="San Clemente H."/>
            <person name="Chen E.C.H."/>
            <person name="De La Providencia I."/>
            <person name="Hainaut M."/>
            <person name="Kuo A."/>
            <person name="Kohler A."/>
            <person name="Murat C."/>
            <person name="Tang N."/>
            <person name="Roy S."/>
            <person name="Loubradou J."/>
            <person name="Henrissat B."/>
            <person name="Grigoriev I.V."/>
            <person name="Corradi N."/>
            <person name="Roux C."/>
            <person name="Martin F.M."/>
        </authorList>
    </citation>
    <scope>NUCLEOTIDE SEQUENCE [LARGE SCALE GENOMIC DNA]</scope>
    <source>
        <strain evidence="1 2">DAOM 227022</strain>
    </source>
</reference>
<proteinExistence type="predicted"/>
<sequence>MGIMVLVEEVAIFEGFGAKEVSEQDVTLLQVGITPVEQDIKIREFLNTNGAMAALIKMIATLVHAKIKEQIKELCKTGYIANLLANKNEIKQLQLQIEYITNQYMNEKMVLQNR</sequence>
<keyword evidence="2" id="KW-1185">Reference proteome</keyword>
<name>A0A397S797_9GLOM</name>
<organism evidence="1 2">
    <name type="scientific">Glomus cerebriforme</name>
    <dbReference type="NCBI Taxonomy" id="658196"/>
    <lineage>
        <taxon>Eukaryota</taxon>
        <taxon>Fungi</taxon>
        <taxon>Fungi incertae sedis</taxon>
        <taxon>Mucoromycota</taxon>
        <taxon>Glomeromycotina</taxon>
        <taxon>Glomeromycetes</taxon>
        <taxon>Glomerales</taxon>
        <taxon>Glomeraceae</taxon>
        <taxon>Glomus</taxon>
    </lineage>
</organism>
<accession>A0A397S797</accession>
<protein>
    <submittedName>
        <fullName evidence="1">Uncharacterized protein</fullName>
    </submittedName>
</protein>
<evidence type="ECO:0000313" key="2">
    <source>
        <dbReference type="Proteomes" id="UP000265703"/>
    </source>
</evidence>
<evidence type="ECO:0000313" key="1">
    <source>
        <dbReference type="EMBL" id="RIA81858.1"/>
    </source>
</evidence>
<dbReference type="EMBL" id="QKYT01000734">
    <property type="protein sequence ID" value="RIA81858.1"/>
    <property type="molecule type" value="Genomic_DNA"/>
</dbReference>
<dbReference type="Proteomes" id="UP000265703">
    <property type="component" value="Unassembled WGS sequence"/>
</dbReference>
<dbReference type="AlphaFoldDB" id="A0A397S797"/>
<gene>
    <name evidence="1" type="ORF">C1645_836266</name>
</gene>